<evidence type="ECO:0000313" key="2">
    <source>
        <dbReference type="Proteomes" id="UP000239297"/>
    </source>
</evidence>
<gene>
    <name evidence="1" type="ORF">C4K88_01060</name>
</gene>
<name>A0A2S5J106_9MICC</name>
<evidence type="ECO:0000313" key="1">
    <source>
        <dbReference type="EMBL" id="PPB50516.1"/>
    </source>
</evidence>
<dbReference type="EMBL" id="PRKW01000001">
    <property type="protein sequence ID" value="PPB50516.1"/>
    <property type="molecule type" value="Genomic_DNA"/>
</dbReference>
<dbReference type="Proteomes" id="UP000239297">
    <property type="component" value="Unassembled WGS sequence"/>
</dbReference>
<comment type="caution">
    <text evidence="1">The sequence shown here is derived from an EMBL/GenBank/DDBJ whole genome shotgun (WGS) entry which is preliminary data.</text>
</comment>
<organism evidence="1 2">
    <name type="scientific">Arthrobacter pityocampae</name>
    <dbReference type="NCBI Taxonomy" id="547334"/>
    <lineage>
        <taxon>Bacteria</taxon>
        <taxon>Bacillati</taxon>
        <taxon>Actinomycetota</taxon>
        <taxon>Actinomycetes</taxon>
        <taxon>Micrococcales</taxon>
        <taxon>Micrococcaceae</taxon>
        <taxon>Arthrobacter</taxon>
    </lineage>
</organism>
<accession>A0A2S5J106</accession>
<sequence length="134" mass="15191">MREADVDSSDLYGDDATLGAIMSASDPKYLPGKALMAVVREYEEGQAELARLRKHVSSVDPALRAKVALIPPIPFEEYRALLRRRPGTLASPAFREYETRREELHAAERELFRQLAEADAETQRAHRERRKAAE</sequence>
<keyword evidence="2" id="KW-1185">Reference proteome</keyword>
<reference evidence="1 2" key="1">
    <citation type="journal article" date="2014" name="Int. J. Syst. Evol. Microbiol.">
        <title>Arthrobacter pityocampae sp. nov., isolated from Thaumetopoea pityocampa (Lep., Thaumetopoeidae).</title>
        <authorList>
            <person name="Ince I.A."/>
            <person name="Demirbag Z."/>
            <person name="Kati H."/>
        </authorList>
    </citation>
    <scope>NUCLEOTIDE SEQUENCE [LARGE SCALE GENOMIC DNA]</scope>
    <source>
        <strain evidence="1 2">Tp2</strain>
    </source>
</reference>
<proteinExistence type="predicted"/>
<dbReference type="AlphaFoldDB" id="A0A2S5J106"/>
<protein>
    <submittedName>
        <fullName evidence="1">Uncharacterized protein</fullName>
    </submittedName>
</protein>